<comment type="caution">
    <text evidence="3">The sequence shown here is derived from an EMBL/GenBank/DDBJ whole genome shotgun (WGS) entry which is preliminary data.</text>
</comment>
<reference evidence="3" key="1">
    <citation type="submission" date="2021-01" db="EMBL/GenBank/DDBJ databases">
        <authorList>
            <consortium name="Genoscope - CEA"/>
            <person name="William W."/>
        </authorList>
    </citation>
    <scope>NUCLEOTIDE SEQUENCE</scope>
</reference>
<feature type="transmembrane region" description="Helical" evidence="2">
    <location>
        <begin position="6"/>
        <end position="23"/>
    </location>
</feature>
<keyword evidence="2" id="KW-1133">Transmembrane helix</keyword>
<evidence type="ECO:0000313" key="3">
    <source>
        <dbReference type="EMBL" id="CAD8082918.1"/>
    </source>
</evidence>
<feature type="transmembrane region" description="Helical" evidence="2">
    <location>
        <begin position="200"/>
        <end position="219"/>
    </location>
</feature>
<feature type="transmembrane region" description="Helical" evidence="2">
    <location>
        <begin position="231"/>
        <end position="253"/>
    </location>
</feature>
<evidence type="ECO:0000256" key="1">
    <source>
        <dbReference type="SAM" id="MobiDB-lite"/>
    </source>
</evidence>
<dbReference type="Proteomes" id="UP000692954">
    <property type="component" value="Unassembled WGS sequence"/>
</dbReference>
<dbReference type="AlphaFoldDB" id="A0A8S1MR15"/>
<sequence>MLLPSTIFSCIIGVPFVLISLYYQRKITSLIEQIQNSLNTENNSIQQPQNEFQACNNINNEQECFSEKDKQSNENYDQKQQKNKNQDQNFTFQPKNPESNNEFNNGFKKNDSYQKFNRQNDEIAPISTEKLDNNINDIVISIESSPNKILSEEYIIQTTKGNEKQQKSIDTDQQQLKQNNKQQKQEIENCINQFERIQTIFLFCSFNIFIEAIIGRIFIKYLKQKIQFPSFIYQACISAGIAIILFNIFGQILYKFFGESQQIRIIFRFFLVFYGLGMTFPLYYGYDQYLDLECITISLAITISFILQQFIYYIGSNWNSKQIQLMLGKNKITK</sequence>
<keyword evidence="2" id="KW-0812">Transmembrane</keyword>
<keyword evidence="4" id="KW-1185">Reference proteome</keyword>
<name>A0A8S1MR15_9CILI</name>
<keyword evidence="2" id="KW-0472">Membrane</keyword>
<accession>A0A8S1MR15</accession>
<feature type="transmembrane region" description="Helical" evidence="2">
    <location>
        <begin position="265"/>
        <end position="283"/>
    </location>
</feature>
<gene>
    <name evidence="3" type="ORF">PSON_ATCC_30995.1.T0440132</name>
</gene>
<evidence type="ECO:0008006" key="5">
    <source>
        <dbReference type="Google" id="ProtNLM"/>
    </source>
</evidence>
<feature type="compositionally biased region" description="Polar residues" evidence="1">
    <location>
        <begin position="90"/>
        <end position="104"/>
    </location>
</feature>
<evidence type="ECO:0000256" key="2">
    <source>
        <dbReference type="SAM" id="Phobius"/>
    </source>
</evidence>
<proteinExistence type="predicted"/>
<dbReference type="EMBL" id="CAJJDN010000044">
    <property type="protein sequence ID" value="CAD8082918.1"/>
    <property type="molecule type" value="Genomic_DNA"/>
</dbReference>
<feature type="region of interest" description="Disordered" evidence="1">
    <location>
        <begin position="66"/>
        <end position="112"/>
    </location>
</feature>
<evidence type="ECO:0000313" key="4">
    <source>
        <dbReference type="Proteomes" id="UP000692954"/>
    </source>
</evidence>
<feature type="transmembrane region" description="Helical" evidence="2">
    <location>
        <begin position="295"/>
        <end position="315"/>
    </location>
</feature>
<protein>
    <recommendedName>
        <fullName evidence="5">Transmembrane protein</fullName>
    </recommendedName>
</protein>
<feature type="compositionally biased region" description="Basic and acidic residues" evidence="1">
    <location>
        <begin position="66"/>
        <end position="80"/>
    </location>
</feature>
<organism evidence="3 4">
    <name type="scientific">Paramecium sonneborni</name>
    <dbReference type="NCBI Taxonomy" id="65129"/>
    <lineage>
        <taxon>Eukaryota</taxon>
        <taxon>Sar</taxon>
        <taxon>Alveolata</taxon>
        <taxon>Ciliophora</taxon>
        <taxon>Intramacronucleata</taxon>
        <taxon>Oligohymenophorea</taxon>
        <taxon>Peniculida</taxon>
        <taxon>Parameciidae</taxon>
        <taxon>Paramecium</taxon>
    </lineage>
</organism>